<sequence>MKKFITTMTVLALSASVLAGCGKTAENGESTQAGTESAAPAETGSETAAAAVEYGEDAYVDGINVADYVTLGEYKGIEVTETTPTVTDDYVQSYIDYALQSNMVTTEVTDRAVQTGDFANIDYEGKIDGVAFEGGTDKGYDLEIGSGSFIDGFEDGLIGAEIGETRDVTVTFPESYPNAEVAGKEAVFTVTVNSIHTESLPELTDEYVKGLELDLSTVDEYKQYVFDMLMEDEQNTHDSNAQIDILAKVVENSEFKEPPADMVTRYYDRIKANMSSYAAMYGYDLESFMAATGSSEEQVQESAAQAAREIIAMKAIADAEDLNVTDEEVEAELQKNAADYGYDDVEEYKSAIDLKGYKEYMMTEKVLSFLFDNAVVTDTEPVQELNTEGTTETATQTAETETEGTETAGTETGAAEETESAAGTQAADKK</sequence>
<dbReference type="InterPro" id="IPR001179">
    <property type="entry name" value="PPIase_FKBP_dom"/>
</dbReference>
<dbReference type="GO" id="GO:0051301">
    <property type="term" value="P:cell division"/>
    <property type="evidence" value="ECO:0007669"/>
    <property type="project" value="UniProtKB-KW"/>
</dbReference>
<dbReference type="GO" id="GO:0003755">
    <property type="term" value="F:peptidyl-prolyl cis-trans isomerase activity"/>
    <property type="evidence" value="ECO:0007669"/>
    <property type="project" value="UniProtKB-KW"/>
</dbReference>
<evidence type="ECO:0000256" key="8">
    <source>
        <dbReference type="ARBA" id="ARBA00023306"/>
    </source>
</evidence>
<keyword evidence="8" id="KW-0131">Cell cycle</keyword>
<evidence type="ECO:0000256" key="6">
    <source>
        <dbReference type="ARBA" id="ARBA00023186"/>
    </source>
</evidence>
<comment type="catalytic activity">
    <reaction evidence="1 10">
        <text>[protein]-peptidylproline (omega=180) = [protein]-peptidylproline (omega=0)</text>
        <dbReference type="Rhea" id="RHEA:16237"/>
        <dbReference type="Rhea" id="RHEA-COMP:10747"/>
        <dbReference type="Rhea" id="RHEA-COMP:10748"/>
        <dbReference type="ChEBI" id="CHEBI:83833"/>
        <dbReference type="ChEBI" id="CHEBI:83834"/>
        <dbReference type="EC" id="5.2.1.8"/>
    </reaction>
</comment>
<dbReference type="GeneID" id="97988023"/>
<dbReference type="EC" id="5.2.1.8" evidence="10"/>
<evidence type="ECO:0000256" key="12">
    <source>
        <dbReference type="SAM" id="SignalP"/>
    </source>
</evidence>
<evidence type="ECO:0000256" key="7">
    <source>
        <dbReference type="ARBA" id="ARBA00023235"/>
    </source>
</evidence>
<dbReference type="Pfam" id="PF05698">
    <property type="entry name" value="Trigger_C"/>
    <property type="match status" value="1"/>
</dbReference>
<dbReference type="PROSITE" id="PS51257">
    <property type="entry name" value="PROKAR_LIPOPROTEIN"/>
    <property type="match status" value="1"/>
</dbReference>
<evidence type="ECO:0000256" key="9">
    <source>
        <dbReference type="ARBA" id="ARBA00024849"/>
    </source>
</evidence>
<evidence type="ECO:0000313" key="14">
    <source>
        <dbReference type="EMBL" id="RGE59166.1"/>
    </source>
</evidence>
<evidence type="ECO:0000256" key="10">
    <source>
        <dbReference type="PROSITE-ProRule" id="PRU00277"/>
    </source>
</evidence>
<evidence type="ECO:0000256" key="1">
    <source>
        <dbReference type="ARBA" id="ARBA00000971"/>
    </source>
</evidence>
<dbReference type="EMBL" id="QVLV01000009">
    <property type="protein sequence ID" value="RGE59166.1"/>
    <property type="molecule type" value="Genomic_DNA"/>
</dbReference>
<dbReference type="GO" id="GO:0015031">
    <property type="term" value="P:protein transport"/>
    <property type="evidence" value="ECO:0007669"/>
    <property type="project" value="InterPro"/>
</dbReference>
<evidence type="ECO:0000313" key="15">
    <source>
        <dbReference type="Proteomes" id="UP000260812"/>
    </source>
</evidence>
<gene>
    <name evidence="14" type="primary">tig</name>
    <name evidence="14" type="ORF">DXC51_14400</name>
</gene>
<feature type="compositionally biased region" description="Low complexity" evidence="11">
    <location>
        <begin position="420"/>
        <end position="430"/>
    </location>
</feature>
<keyword evidence="15" id="KW-1185">Reference proteome</keyword>
<dbReference type="InterPro" id="IPR027304">
    <property type="entry name" value="Trigger_fact/SurA_dom_sf"/>
</dbReference>
<evidence type="ECO:0000256" key="2">
    <source>
        <dbReference type="ARBA" id="ARBA00004496"/>
    </source>
</evidence>
<dbReference type="SUPFAM" id="SSF109998">
    <property type="entry name" value="Triger factor/SurA peptide-binding domain-like"/>
    <property type="match status" value="1"/>
</dbReference>
<keyword evidence="12" id="KW-0732">Signal</keyword>
<keyword evidence="5 10" id="KW-0697">Rotamase</keyword>
<dbReference type="AlphaFoldDB" id="A0A3E3I310"/>
<dbReference type="SUPFAM" id="SSF54534">
    <property type="entry name" value="FKBP-like"/>
    <property type="match status" value="1"/>
</dbReference>
<dbReference type="InterPro" id="IPR037041">
    <property type="entry name" value="Trigger_fac_C_sf"/>
</dbReference>
<organism evidence="14 15">
    <name type="scientific">Eisenbergiella massiliensis</name>
    <dbReference type="NCBI Taxonomy" id="1720294"/>
    <lineage>
        <taxon>Bacteria</taxon>
        <taxon>Bacillati</taxon>
        <taxon>Bacillota</taxon>
        <taxon>Clostridia</taxon>
        <taxon>Lachnospirales</taxon>
        <taxon>Lachnospiraceae</taxon>
        <taxon>Eisenbergiella</taxon>
    </lineage>
</organism>
<keyword evidence="7 10" id="KW-0413">Isomerase</keyword>
<dbReference type="Proteomes" id="UP000260812">
    <property type="component" value="Unassembled WGS sequence"/>
</dbReference>
<protein>
    <recommendedName>
        <fullName evidence="10">peptidylprolyl isomerase</fullName>
        <ecNumber evidence="10">5.2.1.8</ecNumber>
    </recommendedName>
</protein>
<dbReference type="RefSeq" id="WP_021640223.1">
    <property type="nucleotide sequence ID" value="NZ_CANNOQ010000012.1"/>
</dbReference>
<dbReference type="InterPro" id="IPR046357">
    <property type="entry name" value="PPIase_dom_sf"/>
</dbReference>
<dbReference type="InterPro" id="IPR008880">
    <property type="entry name" value="Trigger_fac_C"/>
</dbReference>
<evidence type="ECO:0000259" key="13">
    <source>
        <dbReference type="PROSITE" id="PS50059"/>
    </source>
</evidence>
<evidence type="ECO:0000256" key="5">
    <source>
        <dbReference type="ARBA" id="ARBA00023110"/>
    </source>
</evidence>
<comment type="function">
    <text evidence="9">Involved in protein export. Acts as a chaperone by maintaining the newly synthesized protein in an open conformation. Functions as a peptidyl-prolyl cis-trans isomerase.</text>
</comment>
<keyword evidence="4" id="KW-0132">Cell division</keyword>
<evidence type="ECO:0000256" key="4">
    <source>
        <dbReference type="ARBA" id="ARBA00022618"/>
    </source>
</evidence>
<feature type="signal peptide" evidence="12">
    <location>
        <begin position="1"/>
        <end position="19"/>
    </location>
</feature>
<evidence type="ECO:0000256" key="3">
    <source>
        <dbReference type="ARBA" id="ARBA00005464"/>
    </source>
</evidence>
<dbReference type="Pfam" id="PF00254">
    <property type="entry name" value="FKBP_C"/>
    <property type="match status" value="1"/>
</dbReference>
<dbReference type="NCBIfam" id="TIGR00115">
    <property type="entry name" value="tig"/>
    <property type="match status" value="1"/>
</dbReference>
<reference evidence="14" key="1">
    <citation type="submission" date="2018-08" db="EMBL/GenBank/DDBJ databases">
        <title>A genome reference for cultivated species of the human gut microbiota.</title>
        <authorList>
            <person name="Zou Y."/>
            <person name="Xue W."/>
            <person name="Luo G."/>
        </authorList>
    </citation>
    <scope>NUCLEOTIDE SEQUENCE [LARGE SCALE GENOMIC DNA]</scope>
    <source>
        <strain evidence="14">TF05-5AC</strain>
    </source>
</reference>
<feature type="compositionally biased region" description="Low complexity" evidence="11">
    <location>
        <begin position="387"/>
        <end position="413"/>
    </location>
</feature>
<dbReference type="GO" id="GO:0005737">
    <property type="term" value="C:cytoplasm"/>
    <property type="evidence" value="ECO:0007669"/>
    <property type="project" value="UniProtKB-SubCell"/>
</dbReference>
<evidence type="ECO:0000256" key="11">
    <source>
        <dbReference type="SAM" id="MobiDB-lite"/>
    </source>
</evidence>
<name>A0A3E3I310_9FIRM</name>
<dbReference type="Gene3D" id="3.10.50.40">
    <property type="match status" value="1"/>
</dbReference>
<comment type="similarity">
    <text evidence="3">Belongs to the FKBP-type PPIase family. Tig subfamily.</text>
</comment>
<dbReference type="FunFam" id="3.10.50.40:FF:000001">
    <property type="entry name" value="Trigger factor"/>
    <property type="match status" value="1"/>
</dbReference>
<keyword evidence="6" id="KW-0143">Chaperone</keyword>
<dbReference type="GO" id="GO:0006457">
    <property type="term" value="P:protein folding"/>
    <property type="evidence" value="ECO:0007669"/>
    <property type="project" value="InterPro"/>
</dbReference>
<feature type="chain" id="PRO_5039078409" description="peptidylprolyl isomerase" evidence="12">
    <location>
        <begin position="20"/>
        <end position="430"/>
    </location>
</feature>
<proteinExistence type="inferred from homology"/>
<dbReference type="InterPro" id="IPR005215">
    <property type="entry name" value="Trig_fac"/>
</dbReference>
<comment type="subcellular location">
    <subcellularLocation>
        <location evidence="2">Cytoplasm</location>
    </subcellularLocation>
</comment>
<comment type="caution">
    <text evidence="14">The sequence shown here is derived from an EMBL/GenBank/DDBJ whole genome shotgun (WGS) entry which is preliminary data.</text>
</comment>
<feature type="domain" description="PPIase FKBP-type" evidence="13">
    <location>
        <begin position="116"/>
        <end position="176"/>
    </location>
</feature>
<dbReference type="Gene3D" id="1.10.3120.10">
    <property type="entry name" value="Trigger factor, C-terminal domain"/>
    <property type="match status" value="1"/>
</dbReference>
<dbReference type="PROSITE" id="PS50059">
    <property type="entry name" value="FKBP_PPIASE"/>
    <property type="match status" value="1"/>
</dbReference>
<feature type="region of interest" description="Disordered" evidence="11">
    <location>
        <begin position="382"/>
        <end position="430"/>
    </location>
</feature>
<accession>A0A3E3I310</accession>